<dbReference type="RefSeq" id="WP_093922915.1">
    <property type="nucleotide sequence ID" value="NZ_FOMW01000003.1"/>
</dbReference>
<feature type="transmembrane region" description="Helical" evidence="1">
    <location>
        <begin position="12"/>
        <end position="32"/>
    </location>
</feature>
<feature type="transmembrane region" description="Helical" evidence="1">
    <location>
        <begin position="78"/>
        <end position="96"/>
    </location>
</feature>
<evidence type="ECO:0000256" key="1">
    <source>
        <dbReference type="SAM" id="Phobius"/>
    </source>
</evidence>
<evidence type="ECO:0000313" key="3">
    <source>
        <dbReference type="Proteomes" id="UP000198977"/>
    </source>
</evidence>
<dbReference type="PANTHER" id="PTHR31881">
    <property type="match status" value="1"/>
</dbReference>
<dbReference type="InterPro" id="IPR006747">
    <property type="entry name" value="DUF599"/>
</dbReference>
<keyword evidence="1" id="KW-0472">Membrane</keyword>
<keyword evidence="1" id="KW-0812">Transmembrane</keyword>
<dbReference type="OrthoDB" id="9806874at2"/>
<accession>A0A1I1WAT0</accession>
<dbReference type="STRING" id="74348.SAMN04488523_103306"/>
<keyword evidence="3" id="KW-1185">Reference proteome</keyword>
<dbReference type="AlphaFoldDB" id="A0A1I1WAT0"/>
<name>A0A1I1WAT0_9RHOB</name>
<reference evidence="2 3" key="1">
    <citation type="submission" date="2016-10" db="EMBL/GenBank/DDBJ databases">
        <authorList>
            <person name="de Groot N.N."/>
        </authorList>
    </citation>
    <scope>NUCLEOTIDE SEQUENCE [LARGE SCALE GENOMIC DNA]</scope>
    <source>
        <strain evidence="2 3">DSM 11443</strain>
    </source>
</reference>
<feature type="transmembrane region" description="Helical" evidence="1">
    <location>
        <begin position="187"/>
        <end position="215"/>
    </location>
</feature>
<evidence type="ECO:0000313" key="2">
    <source>
        <dbReference type="EMBL" id="SFD90513.1"/>
    </source>
</evidence>
<keyword evidence="1" id="KW-1133">Transmembrane helix</keyword>
<dbReference type="Proteomes" id="UP000198977">
    <property type="component" value="Unassembled WGS sequence"/>
</dbReference>
<dbReference type="PANTHER" id="PTHR31881:SF6">
    <property type="entry name" value="OS09G0494600 PROTEIN"/>
    <property type="match status" value="1"/>
</dbReference>
<organism evidence="2 3">
    <name type="scientific">Sulfitobacter brevis</name>
    <dbReference type="NCBI Taxonomy" id="74348"/>
    <lineage>
        <taxon>Bacteria</taxon>
        <taxon>Pseudomonadati</taxon>
        <taxon>Pseudomonadota</taxon>
        <taxon>Alphaproteobacteria</taxon>
        <taxon>Rhodobacterales</taxon>
        <taxon>Roseobacteraceae</taxon>
        <taxon>Sulfitobacter</taxon>
    </lineage>
</organism>
<dbReference type="EMBL" id="FOMW01000003">
    <property type="protein sequence ID" value="SFD90513.1"/>
    <property type="molecule type" value="Genomic_DNA"/>
</dbReference>
<gene>
    <name evidence="2" type="ORF">SAMN04488523_103306</name>
</gene>
<sequence>MTWTDRLTLFTPYDLAAVGLVFALWLFVGWRIEKSSESKPSMSRIMAEYRREWMRQLITRAPRIFDAQIASTLRQATSFFASTSMIAIGGVLALIGNAERLAGVAEDLTLDQTPEIVWEIKLLLVAFFLANAFLKFVWANRLFGYSSVVMAAVPNDPNDPKAPSVAQKAAELNIAAARSFNRGLRAIYFALASVAWLAGALPLVAGAILTLIVIWRREFASASREILLEDDV</sequence>
<proteinExistence type="predicted"/>
<dbReference type="Pfam" id="PF04654">
    <property type="entry name" value="DUF599"/>
    <property type="match status" value="1"/>
</dbReference>
<feature type="transmembrane region" description="Helical" evidence="1">
    <location>
        <begin position="116"/>
        <end position="138"/>
    </location>
</feature>
<protein>
    <submittedName>
        <fullName evidence="2">Uncharacterized membrane protein</fullName>
    </submittedName>
</protein>